<accession>A0A151I1S3</accession>
<keyword evidence="1" id="KW-0472">Membrane</keyword>
<sequence length="57" mass="6466">MRTARNLFNVAISPSSAVFVNLIFSKLFSNSLTFIIFKINYTILQGIQKHTKTGPYL</sequence>
<proteinExistence type="predicted"/>
<dbReference type="Proteomes" id="UP000078540">
    <property type="component" value="Unassembled WGS sequence"/>
</dbReference>
<reference evidence="2 3" key="1">
    <citation type="submission" date="2015-09" db="EMBL/GenBank/DDBJ databases">
        <title>Atta colombica WGS genome.</title>
        <authorList>
            <person name="Nygaard S."/>
            <person name="Hu H."/>
            <person name="Boomsma J."/>
            <person name="Zhang G."/>
        </authorList>
    </citation>
    <scope>NUCLEOTIDE SEQUENCE [LARGE SCALE GENOMIC DNA]</scope>
    <source>
        <strain evidence="2">Treedump-2</strain>
        <tissue evidence="2">Whole body</tissue>
    </source>
</reference>
<name>A0A151I1S3_9HYME</name>
<dbReference type="EMBL" id="KQ976580">
    <property type="protein sequence ID" value="KYM79957.1"/>
    <property type="molecule type" value="Genomic_DNA"/>
</dbReference>
<evidence type="ECO:0000313" key="2">
    <source>
        <dbReference type="EMBL" id="KYM79957.1"/>
    </source>
</evidence>
<evidence type="ECO:0000256" key="1">
    <source>
        <dbReference type="SAM" id="Phobius"/>
    </source>
</evidence>
<keyword evidence="3" id="KW-1185">Reference proteome</keyword>
<keyword evidence="1" id="KW-0812">Transmembrane</keyword>
<protein>
    <submittedName>
        <fullName evidence="2">Uncharacterized protein</fullName>
    </submittedName>
</protein>
<evidence type="ECO:0000313" key="3">
    <source>
        <dbReference type="Proteomes" id="UP000078540"/>
    </source>
</evidence>
<dbReference type="AlphaFoldDB" id="A0A151I1S3"/>
<gene>
    <name evidence="2" type="ORF">ALC53_09662</name>
</gene>
<keyword evidence="1" id="KW-1133">Transmembrane helix</keyword>
<organism evidence="2 3">
    <name type="scientific">Atta colombica</name>
    <dbReference type="NCBI Taxonomy" id="520822"/>
    <lineage>
        <taxon>Eukaryota</taxon>
        <taxon>Metazoa</taxon>
        <taxon>Ecdysozoa</taxon>
        <taxon>Arthropoda</taxon>
        <taxon>Hexapoda</taxon>
        <taxon>Insecta</taxon>
        <taxon>Pterygota</taxon>
        <taxon>Neoptera</taxon>
        <taxon>Endopterygota</taxon>
        <taxon>Hymenoptera</taxon>
        <taxon>Apocrita</taxon>
        <taxon>Aculeata</taxon>
        <taxon>Formicoidea</taxon>
        <taxon>Formicidae</taxon>
        <taxon>Myrmicinae</taxon>
        <taxon>Atta</taxon>
    </lineage>
</organism>
<feature type="transmembrane region" description="Helical" evidence="1">
    <location>
        <begin position="7"/>
        <end position="24"/>
    </location>
</feature>